<dbReference type="AlphaFoldDB" id="A0A5S9M1G6"/>
<feature type="region of interest" description="Disordered" evidence="1">
    <location>
        <begin position="39"/>
        <end position="60"/>
    </location>
</feature>
<dbReference type="Gene3D" id="3.30.70.80">
    <property type="entry name" value="Peptidase S8 propeptide/proteinase inhibitor I9"/>
    <property type="match status" value="1"/>
</dbReference>
<dbReference type="InterPro" id="IPR037045">
    <property type="entry name" value="S8pro/Inhibitor_I9_sf"/>
</dbReference>
<accession>A0A5S9M1G6</accession>
<dbReference type="EMBL" id="AP021906">
    <property type="protein sequence ID" value="BBP86831.1"/>
    <property type="molecule type" value="Genomic_DNA"/>
</dbReference>
<evidence type="ECO:0000313" key="3">
    <source>
        <dbReference type="Proteomes" id="UP000464658"/>
    </source>
</evidence>
<proteinExistence type="predicted"/>
<sequence>MSSSSIKKNQKGKQTAIEESEKVNAQYIHLPAVAVTADEQAVTSLKKDPKHRLRLKKRKG</sequence>
<gene>
    <name evidence="2" type="ORF">BsIDN1_04490</name>
</gene>
<name>A0A5S9M1G6_BACIA</name>
<evidence type="ECO:0000256" key="1">
    <source>
        <dbReference type="SAM" id="MobiDB-lite"/>
    </source>
</evidence>
<dbReference type="Proteomes" id="UP000464658">
    <property type="component" value="Chromosome"/>
</dbReference>
<organism evidence="2 3">
    <name type="scientific">Bacillus safensis</name>
    <dbReference type="NCBI Taxonomy" id="561879"/>
    <lineage>
        <taxon>Bacteria</taxon>
        <taxon>Bacillati</taxon>
        <taxon>Bacillota</taxon>
        <taxon>Bacilli</taxon>
        <taxon>Bacillales</taxon>
        <taxon>Bacillaceae</taxon>
        <taxon>Bacillus</taxon>
    </lineage>
</organism>
<reference evidence="2 3" key="1">
    <citation type="submission" date="2019-12" db="EMBL/GenBank/DDBJ databases">
        <title>Full genome sequence of a Bacillus safensis strain isolated from commercially available natto in Indonesia.</title>
        <authorList>
            <person name="Yoshida M."/>
            <person name="Uomi M."/>
            <person name="Waturangi D."/>
            <person name="Ekaputri J.J."/>
            <person name="Setiamarga D.H.E."/>
        </authorList>
    </citation>
    <scope>NUCLEOTIDE SEQUENCE [LARGE SCALE GENOMIC DNA]</scope>
    <source>
        <strain evidence="2 3">IDN1</strain>
    </source>
</reference>
<protein>
    <submittedName>
        <fullName evidence="2">Uncharacterized protein</fullName>
    </submittedName>
</protein>
<evidence type="ECO:0000313" key="2">
    <source>
        <dbReference type="EMBL" id="BBP86831.1"/>
    </source>
</evidence>
<feature type="compositionally biased region" description="Basic residues" evidence="1">
    <location>
        <begin position="48"/>
        <end position="60"/>
    </location>
</feature>